<feature type="region of interest" description="Disordered" evidence="1">
    <location>
        <begin position="45"/>
        <end position="89"/>
    </location>
</feature>
<dbReference type="EMBL" id="BGPR01023503">
    <property type="protein sequence ID" value="GBN90724.1"/>
    <property type="molecule type" value="Genomic_DNA"/>
</dbReference>
<gene>
    <name evidence="2" type="ORF">AVEN_61780_1</name>
</gene>
<sequence length="89" mass="10710">MLEVTILLIQFAFSDAKRKEELQGMLPVRREAIRNMKRRLLKLKKKRSRRLSTIAQRVGQETGRNRKRNKRNSRLWDIAQHGQEKNQKK</sequence>
<evidence type="ECO:0000313" key="2">
    <source>
        <dbReference type="EMBL" id="GBN90724.1"/>
    </source>
</evidence>
<accession>A0A4Y2SR17</accession>
<proteinExistence type="predicted"/>
<evidence type="ECO:0000313" key="3">
    <source>
        <dbReference type="Proteomes" id="UP000499080"/>
    </source>
</evidence>
<reference evidence="2 3" key="1">
    <citation type="journal article" date="2019" name="Sci. Rep.">
        <title>Orb-weaving spider Araneus ventricosus genome elucidates the spidroin gene catalogue.</title>
        <authorList>
            <person name="Kono N."/>
            <person name="Nakamura H."/>
            <person name="Ohtoshi R."/>
            <person name="Moran D.A.P."/>
            <person name="Shinohara A."/>
            <person name="Yoshida Y."/>
            <person name="Fujiwara M."/>
            <person name="Mori M."/>
            <person name="Tomita M."/>
            <person name="Arakawa K."/>
        </authorList>
    </citation>
    <scope>NUCLEOTIDE SEQUENCE [LARGE SCALE GENOMIC DNA]</scope>
</reference>
<dbReference type="AlphaFoldDB" id="A0A4Y2SR17"/>
<name>A0A4Y2SR17_ARAVE</name>
<evidence type="ECO:0000256" key="1">
    <source>
        <dbReference type="SAM" id="MobiDB-lite"/>
    </source>
</evidence>
<organism evidence="2 3">
    <name type="scientific">Araneus ventricosus</name>
    <name type="common">Orbweaver spider</name>
    <name type="synonym">Epeira ventricosa</name>
    <dbReference type="NCBI Taxonomy" id="182803"/>
    <lineage>
        <taxon>Eukaryota</taxon>
        <taxon>Metazoa</taxon>
        <taxon>Ecdysozoa</taxon>
        <taxon>Arthropoda</taxon>
        <taxon>Chelicerata</taxon>
        <taxon>Arachnida</taxon>
        <taxon>Araneae</taxon>
        <taxon>Araneomorphae</taxon>
        <taxon>Entelegynae</taxon>
        <taxon>Araneoidea</taxon>
        <taxon>Araneidae</taxon>
        <taxon>Araneus</taxon>
    </lineage>
</organism>
<keyword evidence="3" id="KW-1185">Reference proteome</keyword>
<dbReference type="Proteomes" id="UP000499080">
    <property type="component" value="Unassembled WGS sequence"/>
</dbReference>
<protein>
    <submittedName>
        <fullName evidence="2">Uncharacterized protein</fullName>
    </submittedName>
</protein>
<comment type="caution">
    <text evidence="2">The sequence shown here is derived from an EMBL/GenBank/DDBJ whole genome shotgun (WGS) entry which is preliminary data.</text>
</comment>